<evidence type="ECO:0000313" key="4">
    <source>
        <dbReference type="Proteomes" id="UP000355283"/>
    </source>
</evidence>
<comment type="caution">
    <text evidence="3">The sequence shown here is derived from an EMBL/GenBank/DDBJ whole genome shotgun (WGS) entry which is preliminary data.</text>
</comment>
<dbReference type="OrthoDB" id="433474at2759"/>
<proteinExistence type="predicted"/>
<organism evidence="3 4">
    <name type="scientific">Nannochloropsis salina CCMP1776</name>
    <dbReference type="NCBI Taxonomy" id="1027361"/>
    <lineage>
        <taxon>Eukaryota</taxon>
        <taxon>Sar</taxon>
        <taxon>Stramenopiles</taxon>
        <taxon>Ochrophyta</taxon>
        <taxon>Eustigmatophyceae</taxon>
        <taxon>Eustigmatales</taxon>
        <taxon>Monodopsidaceae</taxon>
        <taxon>Microchloropsis</taxon>
        <taxon>Microchloropsis salina</taxon>
    </lineage>
</organism>
<dbReference type="InterPro" id="IPR050300">
    <property type="entry name" value="GDXG_lipolytic_enzyme"/>
</dbReference>
<gene>
    <name evidence="3" type="ORF">NSK_004604</name>
</gene>
<dbReference type="PANTHER" id="PTHR48081">
    <property type="entry name" value="AB HYDROLASE SUPERFAMILY PROTEIN C4A8.06C"/>
    <property type="match status" value="1"/>
</dbReference>
<dbReference type="PANTHER" id="PTHR48081:SF8">
    <property type="entry name" value="ALPHA_BETA HYDROLASE FOLD-3 DOMAIN-CONTAINING PROTEIN-RELATED"/>
    <property type="match status" value="1"/>
</dbReference>
<feature type="domain" description="Alpha/beta hydrolase fold-3" evidence="2">
    <location>
        <begin position="81"/>
        <end position="301"/>
    </location>
</feature>
<evidence type="ECO:0000256" key="1">
    <source>
        <dbReference type="ARBA" id="ARBA00022801"/>
    </source>
</evidence>
<dbReference type="Proteomes" id="UP000355283">
    <property type="component" value="Unassembled WGS sequence"/>
</dbReference>
<dbReference type="AlphaFoldDB" id="A0A4D9CXL9"/>
<evidence type="ECO:0000259" key="2">
    <source>
        <dbReference type="Pfam" id="PF07859"/>
    </source>
</evidence>
<dbReference type="Gene3D" id="3.40.50.1820">
    <property type="entry name" value="alpha/beta hydrolase"/>
    <property type="match status" value="1"/>
</dbReference>
<protein>
    <recommendedName>
        <fullName evidence="2">Alpha/beta hydrolase fold-3 domain-containing protein</fullName>
    </recommendedName>
</protein>
<reference evidence="3 4" key="1">
    <citation type="submission" date="2019-01" db="EMBL/GenBank/DDBJ databases">
        <title>Nuclear Genome Assembly of the Microalgal Biofuel strain Nannochloropsis salina CCMP1776.</title>
        <authorList>
            <person name="Hovde B."/>
        </authorList>
    </citation>
    <scope>NUCLEOTIDE SEQUENCE [LARGE SCALE GENOMIC DNA]</scope>
    <source>
        <strain evidence="3 4">CCMP1776</strain>
    </source>
</reference>
<sequence length="327" mass="35556">MSLTPASQAFLAQIFPPNAPPARDMPLDVGRAKMEAAARALGGPYLSVRRVEDLSIPSLDGNASVKVRVYSPKIDATLPVLLYAHGGGFVKGNLETHDQLCRRIAVGSDHVVVAVDYRLSPEHRFPAALDDAEAAYTWVVGQVAWDATRISLAGDSAGGNLMSALAVRLAGKPESQVRPEHRIKRQVLIYPVVDVRCRGESYETYGTGYGLSATAIDYYLESYLGPAYTDAKDEDARSAVLENPEVSTILYPHPERLPPTLILTAACDPLASEAGSLKERLKAAGVPVRQVIYPDTVHAYMTFFDIFPESEQSLEEIVRFLNEDIGS</sequence>
<keyword evidence="4" id="KW-1185">Reference proteome</keyword>
<accession>A0A4D9CXL9</accession>
<dbReference type="InterPro" id="IPR029058">
    <property type="entry name" value="AB_hydrolase_fold"/>
</dbReference>
<dbReference type="InterPro" id="IPR013094">
    <property type="entry name" value="AB_hydrolase_3"/>
</dbReference>
<evidence type="ECO:0000313" key="3">
    <source>
        <dbReference type="EMBL" id="TFJ84131.1"/>
    </source>
</evidence>
<keyword evidence="1" id="KW-0378">Hydrolase</keyword>
<dbReference type="SUPFAM" id="SSF53474">
    <property type="entry name" value="alpha/beta-Hydrolases"/>
    <property type="match status" value="1"/>
</dbReference>
<name>A0A4D9CXL9_9STRA</name>
<dbReference type="Pfam" id="PF07859">
    <property type="entry name" value="Abhydrolase_3"/>
    <property type="match status" value="1"/>
</dbReference>
<dbReference type="EMBL" id="SDOX01000020">
    <property type="protein sequence ID" value="TFJ84131.1"/>
    <property type="molecule type" value="Genomic_DNA"/>
</dbReference>
<dbReference type="GO" id="GO:0016787">
    <property type="term" value="F:hydrolase activity"/>
    <property type="evidence" value="ECO:0007669"/>
    <property type="project" value="UniProtKB-KW"/>
</dbReference>